<dbReference type="InterPro" id="IPR001851">
    <property type="entry name" value="ABC_transp_permease"/>
</dbReference>
<accession>A0ABW2R624</accession>
<comment type="subcellular location">
    <subcellularLocation>
        <location evidence="1">Cell membrane</location>
        <topology evidence="1">Multi-pass membrane protein</topology>
    </subcellularLocation>
</comment>
<feature type="transmembrane region" description="Helical" evidence="9">
    <location>
        <begin position="64"/>
        <end position="82"/>
    </location>
</feature>
<gene>
    <name evidence="10" type="ORF">ACFQNJ_02730</name>
</gene>
<feature type="transmembrane region" description="Helical" evidence="9">
    <location>
        <begin position="6"/>
        <end position="28"/>
    </location>
</feature>
<keyword evidence="4 9" id="KW-0812">Transmembrane</keyword>
<comment type="similarity">
    <text evidence="8">Belongs to the binding-protein-dependent transport system permease family. LivHM subfamily.</text>
</comment>
<dbReference type="Pfam" id="PF02653">
    <property type="entry name" value="BPD_transp_2"/>
    <property type="match status" value="1"/>
</dbReference>
<keyword evidence="6 9" id="KW-1133">Transmembrane helix</keyword>
<evidence type="ECO:0000256" key="3">
    <source>
        <dbReference type="ARBA" id="ARBA00022475"/>
    </source>
</evidence>
<evidence type="ECO:0000256" key="1">
    <source>
        <dbReference type="ARBA" id="ARBA00004651"/>
    </source>
</evidence>
<dbReference type="EMBL" id="JBHTBX010000002">
    <property type="protein sequence ID" value="MFC7433421.1"/>
    <property type="molecule type" value="Genomic_DNA"/>
</dbReference>
<evidence type="ECO:0000313" key="11">
    <source>
        <dbReference type="Proteomes" id="UP001596495"/>
    </source>
</evidence>
<dbReference type="PANTHER" id="PTHR11795:SF451">
    <property type="entry name" value="ABC TRANSPORTER PERMEASE PROTEIN"/>
    <property type="match status" value="1"/>
</dbReference>
<feature type="transmembrane region" description="Helical" evidence="9">
    <location>
        <begin position="265"/>
        <end position="283"/>
    </location>
</feature>
<keyword evidence="7 9" id="KW-0472">Membrane</keyword>
<protein>
    <submittedName>
        <fullName evidence="10">Branched-chain amino acid ABC transporter permease</fullName>
    </submittedName>
</protein>
<evidence type="ECO:0000256" key="8">
    <source>
        <dbReference type="ARBA" id="ARBA00037998"/>
    </source>
</evidence>
<organism evidence="10 11">
    <name type="scientific">Hydrogenophaga bisanensis</name>
    <dbReference type="NCBI Taxonomy" id="439611"/>
    <lineage>
        <taxon>Bacteria</taxon>
        <taxon>Pseudomonadati</taxon>
        <taxon>Pseudomonadota</taxon>
        <taxon>Betaproteobacteria</taxon>
        <taxon>Burkholderiales</taxon>
        <taxon>Comamonadaceae</taxon>
        <taxon>Hydrogenophaga</taxon>
    </lineage>
</organism>
<proteinExistence type="inferred from homology"/>
<dbReference type="InterPro" id="IPR052157">
    <property type="entry name" value="BCAA_transport_permease"/>
</dbReference>
<dbReference type="Proteomes" id="UP001596495">
    <property type="component" value="Unassembled WGS sequence"/>
</dbReference>
<evidence type="ECO:0000256" key="2">
    <source>
        <dbReference type="ARBA" id="ARBA00022448"/>
    </source>
</evidence>
<comment type="caution">
    <text evidence="10">The sequence shown here is derived from an EMBL/GenBank/DDBJ whole genome shotgun (WGS) entry which is preliminary data.</text>
</comment>
<name>A0ABW2R624_9BURK</name>
<dbReference type="CDD" id="cd06582">
    <property type="entry name" value="TM_PBP1_LivH_like"/>
    <property type="match status" value="1"/>
</dbReference>
<evidence type="ECO:0000256" key="7">
    <source>
        <dbReference type="ARBA" id="ARBA00023136"/>
    </source>
</evidence>
<reference evidence="11" key="1">
    <citation type="journal article" date="2019" name="Int. J. Syst. Evol. Microbiol.">
        <title>The Global Catalogue of Microorganisms (GCM) 10K type strain sequencing project: providing services to taxonomists for standard genome sequencing and annotation.</title>
        <authorList>
            <consortium name="The Broad Institute Genomics Platform"/>
            <consortium name="The Broad Institute Genome Sequencing Center for Infectious Disease"/>
            <person name="Wu L."/>
            <person name="Ma J."/>
        </authorList>
    </citation>
    <scope>NUCLEOTIDE SEQUENCE [LARGE SCALE GENOMIC DNA]</scope>
    <source>
        <strain evidence="11">CCUG 54518</strain>
    </source>
</reference>
<dbReference type="PANTHER" id="PTHR11795">
    <property type="entry name" value="BRANCHED-CHAIN AMINO ACID TRANSPORT SYSTEM PERMEASE PROTEIN LIVH"/>
    <property type="match status" value="1"/>
</dbReference>
<keyword evidence="2" id="KW-0813">Transport</keyword>
<evidence type="ECO:0000256" key="6">
    <source>
        <dbReference type="ARBA" id="ARBA00022989"/>
    </source>
</evidence>
<feature type="transmembrane region" description="Helical" evidence="9">
    <location>
        <begin position="94"/>
        <end position="116"/>
    </location>
</feature>
<keyword evidence="3" id="KW-1003">Cell membrane</keyword>
<dbReference type="RefSeq" id="WP_382253666.1">
    <property type="nucleotide sequence ID" value="NZ_JBHTBX010000002.1"/>
</dbReference>
<feature type="transmembrane region" description="Helical" evidence="9">
    <location>
        <begin position="225"/>
        <end position="253"/>
    </location>
</feature>
<evidence type="ECO:0000256" key="5">
    <source>
        <dbReference type="ARBA" id="ARBA00022970"/>
    </source>
</evidence>
<evidence type="ECO:0000313" key="10">
    <source>
        <dbReference type="EMBL" id="MFC7433421.1"/>
    </source>
</evidence>
<evidence type="ECO:0000256" key="4">
    <source>
        <dbReference type="ARBA" id="ARBA00022692"/>
    </source>
</evidence>
<keyword evidence="5" id="KW-0029">Amino-acid transport</keyword>
<feature type="transmembrane region" description="Helical" evidence="9">
    <location>
        <begin position="136"/>
        <end position="160"/>
    </location>
</feature>
<feature type="transmembrane region" description="Helical" evidence="9">
    <location>
        <begin position="192"/>
        <end position="213"/>
    </location>
</feature>
<keyword evidence="11" id="KW-1185">Reference proteome</keyword>
<evidence type="ECO:0000256" key="9">
    <source>
        <dbReference type="SAM" id="Phobius"/>
    </source>
</evidence>
<sequence length="291" mass="30483">MQVLQLLISGVAQGCIYGLIALGFVLIYKATETVSFAQGDLMMVGAFGGLLTMTLLGFPFWLSILAAVIGMALFGILLERLVIRPILGQPAFSIVMLTIGVGYVLRGLITMIPNIGTETHTLPVPYAGQVINLGSLVISADQLVVIGATALLCALLFAMFRYSKLGIAMQASSQNQLAAYYMGIPVKRLNGLVWGLAAGVAAIAGLLLAPITFVHANMGFIGLKAFPAAVVGGFGSLPGAIVGGLVIGIVEALSGFYLPEGFKDIAPYIVVLIMLVLKPNGLFGEKLRKKV</sequence>
<feature type="transmembrane region" description="Helical" evidence="9">
    <location>
        <begin position="40"/>
        <end position="58"/>
    </location>
</feature>